<keyword evidence="3" id="KW-0597">Phosphoprotein</keyword>
<keyword evidence="7" id="KW-0418">Kinase</keyword>
<dbReference type="GO" id="GO:0000155">
    <property type="term" value="F:phosphorelay sensor kinase activity"/>
    <property type="evidence" value="ECO:0007669"/>
    <property type="project" value="InterPro"/>
</dbReference>
<dbReference type="InterPro" id="IPR003594">
    <property type="entry name" value="HATPase_dom"/>
</dbReference>
<keyword evidence="8" id="KW-1185">Reference proteome</keyword>
<evidence type="ECO:0000259" key="6">
    <source>
        <dbReference type="PROSITE" id="PS50113"/>
    </source>
</evidence>
<evidence type="ECO:0000313" key="7">
    <source>
        <dbReference type="EMBL" id="AFM25308.1"/>
    </source>
</evidence>
<feature type="region of interest" description="Disordered" evidence="4">
    <location>
        <begin position="26"/>
        <end position="92"/>
    </location>
</feature>
<organism evidence="7 8">
    <name type="scientific">Desulfomonile tiedjei (strain ATCC 49306 / DSM 6799 / DCB-1)</name>
    <dbReference type="NCBI Taxonomy" id="706587"/>
    <lineage>
        <taxon>Bacteria</taxon>
        <taxon>Pseudomonadati</taxon>
        <taxon>Thermodesulfobacteriota</taxon>
        <taxon>Desulfomonilia</taxon>
        <taxon>Desulfomonilales</taxon>
        <taxon>Desulfomonilaceae</taxon>
        <taxon>Desulfomonile</taxon>
    </lineage>
</organism>
<name>I4C6W7_DESTA</name>
<feature type="domain" description="Histidine kinase" evidence="5">
    <location>
        <begin position="385"/>
        <end position="609"/>
    </location>
</feature>
<dbReference type="Pfam" id="PF02518">
    <property type="entry name" value="HATPase_c"/>
    <property type="match status" value="1"/>
</dbReference>
<dbReference type="SMART" id="SM00387">
    <property type="entry name" value="HATPase_c"/>
    <property type="match status" value="1"/>
</dbReference>
<dbReference type="AlphaFoldDB" id="I4C6W7"/>
<dbReference type="InterPro" id="IPR005467">
    <property type="entry name" value="His_kinase_dom"/>
</dbReference>
<proteinExistence type="predicted"/>
<evidence type="ECO:0000256" key="4">
    <source>
        <dbReference type="SAM" id="MobiDB-lite"/>
    </source>
</evidence>
<reference evidence="8" key="1">
    <citation type="submission" date="2012-06" db="EMBL/GenBank/DDBJ databases">
        <title>Complete sequence of chromosome of Desulfomonile tiedjei DSM 6799.</title>
        <authorList>
            <person name="Lucas S."/>
            <person name="Copeland A."/>
            <person name="Lapidus A."/>
            <person name="Glavina del Rio T."/>
            <person name="Dalin E."/>
            <person name="Tice H."/>
            <person name="Bruce D."/>
            <person name="Goodwin L."/>
            <person name="Pitluck S."/>
            <person name="Peters L."/>
            <person name="Ovchinnikova G."/>
            <person name="Zeytun A."/>
            <person name="Lu M."/>
            <person name="Kyrpides N."/>
            <person name="Mavromatis K."/>
            <person name="Ivanova N."/>
            <person name="Brettin T."/>
            <person name="Detter J.C."/>
            <person name="Han C."/>
            <person name="Larimer F."/>
            <person name="Land M."/>
            <person name="Hauser L."/>
            <person name="Markowitz V."/>
            <person name="Cheng J.-F."/>
            <person name="Hugenholtz P."/>
            <person name="Woyke T."/>
            <person name="Wu D."/>
            <person name="Spring S."/>
            <person name="Schroeder M."/>
            <person name="Brambilla E."/>
            <person name="Klenk H.-P."/>
            <person name="Eisen J.A."/>
        </authorList>
    </citation>
    <scope>NUCLEOTIDE SEQUENCE [LARGE SCALE GENOMIC DNA]</scope>
    <source>
        <strain evidence="8">ATCC 49306 / DSM 6799 / DCB-1</strain>
    </source>
</reference>
<dbReference type="Gene3D" id="1.10.287.130">
    <property type="match status" value="1"/>
</dbReference>
<dbReference type="eggNOG" id="COG4191">
    <property type="taxonomic scope" value="Bacteria"/>
</dbReference>
<dbReference type="EC" id="2.7.13.3" evidence="2"/>
<evidence type="ECO:0000313" key="8">
    <source>
        <dbReference type="Proteomes" id="UP000006055"/>
    </source>
</evidence>
<dbReference type="Pfam" id="PF00512">
    <property type="entry name" value="HisKA"/>
    <property type="match status" value="1"/>
</dbReference>
<dbReference type="KEGG" id="dti:Desti_2628"/>
<evidence type="ECO:0000256" key="2">
    <source>
        <dbReference type="ARBA" id="ARBA00012438"/>
    </source>
</evidence>
<dbReference type="Proteomes" id="UP000006055">
    <property type="component" value="Chromosome"/>
</dbReference>
<dbReference type="InterPro" id="IPR036890">
    <property type="entry name" value="HATPase_C_sf"/>
</dbReference>
<keyword evidence="7" id="KW-0808">Transferase</keyword>
<dbReference type="PROSITE" id="PS50109">
    <property type="entry name" value="HIS_KIN"/>
    <property type="match status" value="1"/>
</dbReference>
<feature type="domain" description="PAC" evidence="6">
    <location>
        <begin position="307"/>
        <end position="358"/>
    </location>
</feature>
<dbReference type="InterPro" id="IPR000700">
    <property type="entry name" value="PAS-assoc_C"/>
</dbReference>
<dbReference type="PROSITE" id="PS50113">
    <property type="entry name" value="PAC"/>
    <property type="match status" value="1"/>
</dbReference>
<dbReference type="HOGENOM" id="CLU_439243_0_0_7"/>
<dbReference type="InterPro" id="IPR003661">
    <property type="entry name" value="HisK_dim/P_dom"/>
</dbReference>
<dbReference type="SUPFAM" id="SSF55785">
    <property type="entry name" value="PYP-like sensor domain (PAS domain)"/>
    <property type="match status" value="2"/>
</dbReference>
<comment type="catalytic activity">
    <reaction evidence="1">
        <text>ATP + protein L-histidine = ADP + protein N-phospho-L-histidine.</text>
        <dbReference type="EC" id="2.7.13.3"/>
    </reaction>
</comment>
<dbReference type="Gene3D" id="3.30.565.10">
    <property type="entry name" value="Histidine kinase-like ATPase, C-terminal domain"/>
    <property type="match status" value="1"/>
</dbReference>
<dbReference type="SUPFAM" id="SSF55874">
    <property type="entry name" value="ATPase domain of HSP90 chaperone/DNA topoisomerase II/histidine kinase"/>
    <property type="match status" value="1"/>
</dbReference>
<gene>
    <name evidence="7" type="ordered locus">Desti_2628</name>
</gene>
<dbReference type="CDD" id="cd00082">
    <property type="entry name" value="HisKA"/>
    <property type="match status" value="1"/>
</dbReference>
<accession>I4C6W7</accession>
<dbReference type="Pfam" id="PF13426">
    <property type="entry name" value="PAS_9"/>
    <property type="match status" value="2"/>
</dbReference>
<evidence type="ECO:0000256" key="3">
    <source>
        <dbReference type="ARBA" id="ARBA00022553"/>
    </source>
</evidence>
<evidence type="ECO:0000256" key="1">
    <source>
        <dbReference type="ARBA" id="ARBA00000085"/>
    </source>
</evidence>
<protein>
    <recommendedName>
        <fullName evidence="2">histidine kinase</fullName>
        <ecNumber evidence="2">2.7.13.3</ecNumber>
    </recommendedName>
</protein>
<dbReference type="RefSeq" id="WP_014810449.1">
    <property type="nucleotide sequence ID" value="NC_018025.1"/>
</dbReference>
<dbReference type="OrthoDB" id="9792991at2"/>
<dbReference type="PANTHER" id="PTHR43547:SF2">
    <property type="entry name" value="HYBRID SIGNAL TRANSDUCTION HISTIDINE KINASE C"/>
    <property type="match status" value="1"/>
</dbReference>
<dbReference type="STRING" id="706587.Desti_2628"/>
<dbReference type="Gene3D" id="3.30.450.20">
    <property type="entry name" value="PAS domain"/>
    <property type="match status" value="2"/>
</dbReference>
<dbReference type="EMBL" id="CP003360">
    <property type="protein sequence ID" value="AFM25308.1"/>
    <property type="molecule type" value="Genomic_DNA"/>
</dbReference>
<dbReference type="InterPro" id="IPR000014">
    <property type="entry name" value="PAS"/>
</dbReference>
<dbReference type="SMART" id="SM00388">
    <property type="entry name" value="HisKA"/>
    <property type="match status" value="1"/>
</dbReference>
<dbReference type="CDD" id="cd00130">
    <property type="entry name" value="PAS"/>
    <property type="match status" value="1"/>
</dbReference>
<dbReference type="PANTHER" id="PTHR43547">
    <property type="entry name" value="TWO-COMPONENT HISTIDINE KINASE"/>
    <property type="match status" value="1"/>
</dbReference>
<dbReference type="InterPro" id="IPR035965">
    <property type="entry name" value="PAS-like_dom_sf"/>
</dbReference>
<evidence type="ECO:0000259" key="5">
    <source>
        <dbReference type="PROSITE" id="PS50109"/>
    </source>
</evidence>
<dbReference type="SUPFAM" id="SSF47384">
    <property type="entry name" value="Homodimeric domain of signal transducing histidine kinase"/>
    <property type="match status" value="1"/>
</dbReference>
<sequence>MKDEEKTKDQLIRELRDIRRRLTKLEAAAGDQSAVPTHVPDPQRTTELVWDPDEQVPVLDEAGQDEQLPVPFPNASTISAPESDEPQRKSVTETGSFDVRWITMASFGKLIQVIPMPILLVDEFGTIEFANNAFLKLCLVSDKPRSFFSLFAEDSDAVRDMFIRLLTERRPQFREGLIGKGESKLWGRMHLRSMRFGHQRTILVLLEDLTAVKHELILNKKYRALVDIFPIGIAEFALGRQVKPDHKEDELLDLVLRAKITEANGTFATFYGLQNGEELKGISLNTILPRDHVHYLETWIEQQFAVKSFETAETGPDNTVRYFENTLVASFQEKGLVRFWVMKQDISERKRVQAELVEKIRTIDELYEHIVQSREAKVLAEHTARVAHELRQPLTIIGGFARRMAKESATGRFDPVMNSDNFQIIIKEVARLEKILRRLIDFTKHDAVSLRKVNPNKLIEYVVGINTWIIREKNLLVELDLEEDLGQLLLDPEKFEDMVRNLLASSLEASPPHELIHISTRVTTPGEKAQRTGELESKSYFQLKIHNKGEPICSTDLEKAFDPFVTTEGIRGAVGFALAKKSIEDHRGSISLTSDATGTLVTVWLPMNPLHQERSRGDSRSL</sequence>
<dbReference type="InterPro" id="IPR036097">
    <property type="entry name" value="HisK_dim/P_sf"/>
</dbReference>